<gene>
    <name evidence="2" type="ORF">ERS007739_05308</name>
</gene>
<reference evidence="3" key="1">
    <citation type="submission" date="2015-03" db="EMBL/GenBank/DDBJ databases">
        <authorList>
            <consortium name="Pathogen Informatics"/>
        </authorList>
    </citation>
    <scope>NUCLEOTIDE SEQUENCE [LARGE SCALE GENOMIC DNA]</scope>
    <source>
        <strain evidence="3">N09902308</strain>
    </source>
</reference>
<name>A0A916LH16_MYCTX</name>
<dbReference type="EMBL" id="CSBK01004104">
    <property type="protein sequence ID" value="CPB56114.1"/>
    <property type="molecule type" value="Genomic_DNA"/>
</dbReference>
<evidence type="ECO:0000313" key="2">
    <source>
        <dbReference type="EMBL" id="CPB56114.1"/>
    </source>
</evidence>
<proteinExistence type="predicted"/>
<feature type="compositionally biased region" description="Polar residues" evidence="1">
    <location>
        <begin position="68"/>
        <end position="79"/>
    </location>
</feature>
<feature type="compositionally biased region" description="Polar residues" evidence="1">
    <location>
        <begin position="20"/>
        <end position="34"/>
    </location>
</feature>
<organism evidence="2 3">
    <name type="scientific">Mycobacterium tuberculosis</name>
    <dbReference type="NCBI Taxonomy" id="1773"/>
    <lineage>
        <taxon>Bacteria</taxon>
        <taxon>Bacillati</taxon>
        <taxon>Actinomycetota</taxon>
        <taxon>Actinomycetes</taxon>
        <taxon>Mycobacteriales</taxon>
        <taxon>Mycobacteriaceae</taxon>
        <taxon>Mycobacterium</taxon>
        <taxon>Mycobacterium tuberculosis complex</taxon>
    </lineage>
</organism>
<feature type="region of interest" description="Disordered" evidence="1">
    <location>
        <begin position="20"/>
        <end position="79"/>
    </location>
</feature>
<evidence type="ECO:0000313" key="3">
    <source>
        <dbReference type="Proteomes" id="UP000039021"/>
    </source>
</evidence>
<protein>
    <submittedName>
        <fullName evidence="2">Uncharacterized protein</fullName>
    </submittedName>
</protein>
<dbReference type="AlphaFoldDB" id="A0A916LH16"/>
<evidence type="ECO:0000256" key="1">
    <source>
        <dbReference type="SAM" id="MobiDB-lite"/>
    </source>
</evidence>
<accession>A0A916LH16</accession>
<dbReference type="Proteomes" id="UP000039021">
    <property type="component" value="Unassembled WGS sequence"/>
</dbReference>
<sequence length="79" mass="8296">MRRRARVSAEAVKKIFTGASGNTTVPMSRPSTTMLPGPSAIVRCSSTSRVRTAGTDDTAETARVTASPRISTETSSPAR</sequence>
<comment type="caution">
    <text evidence="2">The sequence shown here is derived from an EMBL/GenBank/DDBJ whole genome shotgun (WGS) entry which is preliminary data.</text>
</comment>